<accession>A0ABV6FIA8</accession>
<dbReference type="EMBL" id="JBHLWP010000013">
    <property type="protein sequence ID" value="MFC0253258.1"/>
    <property type="molecule type" value="Genomic_DNA"/>
</dbReference>
<organism evidence="2 3">
    <name type="scientific">Massilia consociata</name>
    <dbReference type="NCBI Taxonomy" id="760117"/>
    <lineage>
        <taxon>Bacteria</taxon>
        <taxon>Pseudomonadati</taxon>
        <taxon>Pseudomonadota</taxon>
        <taxon>Betaproteobacteria</taxon>
        <taxon>Burkholderiales</taxon>
        <taxon>Oxalobacteraceae</taxon>
        <taxon>Telluria group</taxon>
        <taxon>Massilia</taxon>
    </lineage>
</organism>
<comment type="caution">
    <text evidence="2">The sequence shown here is derived from an EMBL/GenBank/DDBJ whole genome shotgun (WGS) entry which is preliminary data.</text>
</comment>
<sequence length="257" mass="28730">MLIDKFDSQCLDKLYQRATGLLAEHYLYLLVDGAFVCGLHRSIGEQEKRIFFEALPSCNDDTRDVSPFLINFDPQNSKLRRLLEKCSGWPMLSVIETPETLDQVAERLSAWCVVDIDRERFNFRFADTRRLPAIGRILTPGQRSNFMGRTQRWDYVGRDGAWQALAVDSRMGLAKSTRGLDAAQFASLVADGRVDELLALLAYRGQKLSMSPSAQFAAVGAAIAEVEKLGLDDIDSAEEILAIVYAQDRGGEVLFAK</sequence>
<evidence type="ECO:0000259" key="1">
    <source>
        <dbReference type="Pfam" id="PF13503"/>
    </source>
</evidence>
<dbReference type="RefSeq" id="WP_379680260.1">
    <property type="nucleotide sequence ID" value="NZ_JBHLWP010000013.1"/>
</dbReference>
<evidence type="ECO:0000313" key="2">
    <source>
        <dbReference type="EMBL" id="MFC0253258.1"/>
    </source>
</evidence>
<protein>
    <submittedName>
        <fullName evidence="2">DUF4123 domain-containing protein</fullName>
    </submittedName>
</protein>
<dbReference type="InterPro" id="IPR025391">
    <property type="entry name" value="DUF4123"/>
</dbReference>
<reference evidence="2 3" key="1">
    <citation type="submission" date="2024-09" db="EMBL/GenBank/DDBJ databases">
        <authorList>
            <person name="Sun Q."/>
            <person name="Mori K."/>
        </authorList>
    </citation>
    <scope>NUCLEOTIDE SEQUENCE [LARGE SCALE GENOMIC DNA]</scope>
    <source>
        <strain evidence="2 3">CCM 7792</strain>
    </source>
</reference>
<feature type="domain" description="DUF4123" evidence="1">
    <location>
        <begin position="27"/>
        <end position="144"/>
    </location>
</feature>
<evidence type="ECO:0000313" key="3">
    <source>
        <dbReference type="Proteomes" id="UP001589773"/>
    </source>
</evidence>
<dbReference type="Pfam" id="PF13503">
    <property type="entry name" value="DUF4123"/>
    <property type="match status" value="1"/>
</dbReference>
<proteinExistence type="predicted"/>
<name>A0ABV6FIA8_9BURK</name>
<gene>
    <name evidence="2" type="ORF">ACFFJK_15265</name>
</gene>
<dbReference type="Proteomes" id="UP001589773">
    <property type="component" value="Unassembled WGS sequence"/>
</dbReference>
<keyword evidence="3" id="KW-1185">Reference proteome</keyword>